<gene>
    <name evidence="1" type="ORF">F9K24_20300</name>
</gene>
<sequence>MELDTASELVIYLEICQPYRKDAGRGAMDLMVRTVRSLYDSLGKAVSWGPSVQIEIDDFSFPRVRPMHYFGGQPADPGTLVTFLTENFYLPERWQNRTCVDDLRKAPVPEGFIKEESDGLTMIRLVEDLSSRTLLRERLMAFEDWLIEVLKPKIDPDYNEFGDMRAPLMNPQPAEGATFVSFAAAYKAVVLDPDGRLDEDVMQELLSYLSQGKLPDGTEIDSVLLILPNRESAIRIHDTALARGIESVLYATDDGQLWDPFPLGEWREWKKPAGL</sequence>
<comment type="caution">
    <text evidence="1">The sequence shown here is derived from an EMBL/GenBank/DDBJ whole genome shotgun (WGS) entry which is preliminary data.</text>
</comment>
<proteinExistence type="predicted"/>
<name>A0A833GXU5_9LEPT</name>
<protein>
    <submittedName>
        <fullName evidence="1">Uncharacterized protein</fullName>
    </submittedName>
</protein>
<organism evidence="1 2">
    <name type="scientific">Leptonema illini</name>
    <dbReference type="NCBI Taxonomy" id="183"/>
    <lineage>
        <taxon>Bacteria</taxon>
        <taxon>Pseudomonadati</taxon>
        <taxon>Spirochaetota</taxon>
        <taxon>Spirochaetia</taxon>
        <taxon>Leptospirales</taxon>
        <taxon>Leptospiraceae</taxon>
        <taxon>Leptonema</taxon>
    </lineage>
</organism>
<accession>A0A833GXU5</accession>
<reference evidence="1 2" key="1">
    <citation type="submission" date="2019-10" db="EMBL/GenBank/DDBJ databases">
        <title>Extracellular Electron Transfer in a Candidatus Methanoperedens spp. Enrichment Culture.</title>
        <authorList>
            <person name="Berger S."/>
            <person name="Rangel Shaw D."/>
            <person name="Berben T."/>
            <person name="In 'T Zandt M."/>
            <person name="Frank J."/>
            <person name="Reimann J."/>
            <person name="Jetten M.S.M."/>
            <person name="Welte C.U."/>
        </authorList>
    </citation>
    <scope>NUCLEOTIDE SEQUENCE [LARGE SCALE GENOMIC DNA]</scope>
    <source>
        <strain evidence="1">SB12</strain>
    </source>
</reference>
<dbReference type="Proteomes" id="UP000460298">
    <property type="component" value="Unassembled WGS sequence"/>
</dbReference>
<evidence type="ECO:0000313" key="1">
    <source>
        <dbReference type="EMBL" id="KAB2929247.1"/>
    </source>
</evidence>
<dbReference type="EMBL" id="WBUI01000034">
    <property type="protein sequence ID" value="KAB2929247.1"/>
    <property type="molecule type" value="Genomic_DNA"/>
</dbReference>
<dbReference type="AlphaFoldDB" id="A0A833GXU5"/>
<evidence type="ECO:0000313" key="2">
    <source>
        <dbReference type="Proteomes" id="UP000460298"/>
    </source>
</evidence>